<dbReference type="Proteomes" id="UP000003688">
    <property type="component" value="Unassembled WGS sequence"/>
</dbReference>
<proteinExistence type="predicted"/>
<dbReference type="InterPro" id="IPR045761">
    <property type="entry name" value="ODP_dom"/>
</dbReference>
<feature type="domain" description="ODP" evidence="1">
    <location>
        <begin position="27"/>
        <end position="219"/>
    </location>
</feature>
<dbReference type="RefSeq" id="WP_007413194.1">
    <property type="nucleotide sequence ID" value="NZ_ABOX02000003.1"/>
</dbReference>
<dbReference type="Gene3D" id="3.60.15.10">
    <property type="entry name" value="Ribonuclease Z/Hydroxyacylglutathione hydrolase-like"/>
    <property type="match status" value="1"/>
</dbReference>
<evidence type="ECO:0000313" key="2">
    <source>
        <dbReference type="EMBL" id="EEF62881.1"/>
    </source>
</evidence>
<dbReference type="PANTHER" id="PTHR43717:SF1">
    <property type="entry name" value="ANAEROBIC NITRIC OXIDE REDUCTASE FLAVORUBREDOXIN"/>
    <property type="match status" value="1"/>
</dbReference>
<dbReference type="SUPFAM" id="SSF56281">
    <property type="entry name" value="Metallo-hydrolase/oxidoreductase"/>
    <property type="match status" value="1"/>
</dbReference>
<accession>B9XBJ6</accession>
<organism evidence="2 3">
    <name type="scientific">Pedosphaera parvula (strain Ellin514)</name>
    <dbReference type="NCBI Taxonomy" id="320771"/>
    <lineage>
        <taxon>Bacteria</taxon>
        <taxon>Pseudomonadati</taxon>
        <taxon>Verrucomicrobiota</taxon>
        <taxon>Pedosphaerae</taxon>
        <taxon>Pedosphaerales</taxon>
        <taxon>Pedosphaeraceae</taxon>
        <taxon>Pedosphaera</taxon>
    </lineage>
</organism>
<keyword evidence="3" id="KW-1185">Reference proteome</keyword>
<dbReference type="Pfam" id="PF19583">
    <property type="entry name" value="ODP"/>
    <property type="match status" value="1"/>
</dbReference>
<dbReference type="EMBL" id="ABOX02000003">
    <property type="protein sequence ID" value="EEF62881.1"/>
    <property type="molecule type" value="Genomic_DNA"/>
</dbReference>
<sequence length="247" mass="27913">MSANTLVNEIAPDVYRISLFVPEINLQFNHFLVKDEEPLLYHTGMRRMFPEIREAVARLINPADLRWISFSHFEVDECGALNEWLQIAPSAQAACGVVTSLVNLADFAIRPARALDKNEVLQTGKYKFRFCPTPHLPHGWDAGVMFEETNQTLFCSDLCHQAGAVEAVTESDIIGRVHQSISEYQKGPLMDYMPYTSQTERLLNGLADLEPRTLAIMHGSSFVGDGRRALRDLKVVMRETFGRAERD</sequence>
<dbReference type="STRING" id="320771.Cflav_PD5516"/>
<evidence type="ECO:0000259" key="1">
    <source>
        <dbReference type="Pfam" id="PF19583"/>
    </source>
</evidence>
<protein>
    <submittedName>
        <fullName evidence="2">Beta-lactamase domain protein</fullName>
    </submittedName>
</protein>
<evidence type="ECO:0000313" key="3">
    <source>
        <dbReference type="Proteomes" id="UP000003688"/>
    </source>
</evidence>
<reference evidence="2 3" key="1">
    <citation type="journal article" date="2011" name="J. Bacteriol.">
        <title>Genome sequence of 'Pedosphaera parvula' Ellin514, an aerobic Verrucomicrobial isolate from pasture soil.</title>
        <authorList>
            <person name="Kant R."/>
            <person name="van Passel M.W."/>
            <person name="Sangwan P."/>
            <person name="Palva A."/>
            <person name="Lucas S."/>
            <person name="Copeland A."/>
            <person name="Lapidus A."/>
            <person name="Glavina Del Rio T."/>
            <person name="Dalin E."/>
            <person name="Tice H."/>
            <person name="Bruce D."/>
            <person name="Goodwin L."/>
            <person name="Pitluck S."/>
            <person name="Chertkov O."/>
            <person name="Larimer F.W."/>
            <person name="Land M.L."/>
            <person name="Hauser L."/>
            <person name="Brettin T.S."/>
            <person name="Detter J.C."/>
            <person name="Han S."/>
            <person name="de Vos W.M."/>
            <person name="Janssen P.H."/>
            <person name="Smidt H."/>
        </authorList>
    </citation>
    <scope>NUCLEOTIDE SEQUENCE [LARGE SCALE GENOMIC DNA]</scope>
    <source>
        <strain evidence="2 3">Ellin514</strain>
    </source>
</reference>
<dbReference type="InterPro" id="IPR036866">
    <property type="entry name" value="RibonucZ/Hydroxyglut_hydro"/>
</dbReference>
<dbReference type="OrthoDB" id="9807946at2"/>
<dbReference type="AlphaFoldDB" id="B9XBJ6"/>
<name>B9XBJ6_PEDPL</name>
<comment type="caution">
    <text evidence="2">The sequence shown here is derived from an EMBL/GenBank/DDBJ whole genome shotgun (WGS) entry which is preliminary data.</text>
</comment>
<dbReference type="PANTHER" id="PTHR43717">
    <property type="entry name" value="ANAEROBIC NITRIC OXIDE REDUCTASE FLAVORUBREDOXIN"/>
    <property type="match status" value="1"/>
</dbReference>
<gene>
    <name evidence="2" type="ORF">Cflav_PD5516</name>
</gene>